<dbReference type="GO" id="GO:0004722">
    <property type="term" value="F:protein serine/threonine phosphatase activity"/>
    <property type="evidence" value="ECO:0000318"/>
    <property type="project" value="GO_Central"/>
</dbReference>
<dbReference type="GO" id="GO:0046872">
    <property type="term" value="F:metal ion binding"/>
    <property type="evidence" value="ECO:0007669"/>
    <property type="project" value="UniProtKB-KW"/>
</dbReference>
<dbReference type="EnsemblPlants" id="Pp3c3_22160V3.2">
    <property type="protein sequence ID" value="Pp3c3_22160V3.2"/>
    <property type="gene ID" value="Pp3c3_22160"/>
</dbReference>
<gene>
    <name evidence="13" type="primary">LOC112280523</name>
</gene>
<protein>
    <recommendedName>
        <fullName evidence="4">protein-serine/threonine phosphatase</fullName>
        <ecNumber evidence="4">3.1.3.16</ecNumber>
    </recommendedName>
</protein>
<evidence type="ECO:0000259" key="12">
    <source>
        <dbReference type="PROSITE" id="PS51746"/>
    </source>
</evidence>
<keyword evidence="7" id="KW-0460">Magnesium</keyword>
<dbReference type="InterPro" id="IPR001932">
    <property type="entry name" value="PPM-type_phosphatase-like_dom"/>
</dbReference>
<dbReference type="InterPro" id="IPR036457">
    <property type="entry name" value="PPM-type-like_dom_sf"/>
</dbReference>
<keyword evidence="5" id="KW-0479">Metal-binding</keyword>
<keyword evidence="9" id="KW-0464">Manganese</keyword>
<dbReference type="EC" id="3.1.3.16" evidence="4"/>
<dbReference type="SUPFAM" id="SSF81606">
    <property type="entry name" value="PP2C-like"/>
    <property type="match status" value="1"/>
</dbReference>
<comment type="catalytic activity">
    <reaction evidence="10">
        <text>O-phospho-L-seryl-[protein] + H2O = L-seryl-[protein] + phosphate</text>
        <dbReference type="Rhea" id="RHEA:20629"/>
        <dbReference type="Rhea" id="RHEA-COMP:9863"/>
        <dbReference type="Rhea" id="RHEA-COMP:11604"/>
        <dbReference type="ChEBI" id="CHEBI:15377"/>
        <dbReference type="ChEBI" id="CHEBI:29999"/>
        <dbReference type="ChEBI" id="CHEBI:43474"/>
        <dbReference type="ChEBI" id="CHEBI:83421"/>
        <dbReference type="EC" id="3.1.3.16"/>
    </reaction>
</comment>
<dbReference type="OrthoDB" id="10264738at2759"/>
<organism evidence="13 14">
    <name type="scientific">Physcomitrium patens</name>
    <name type="common">Spreading-leaved earth moss</name>
    <name type="synonym">Physcomitrella patens</name>
    <dbReference type="NCBI Taxonomy" id="3218"/>
    <lineage>
        <taxon>Eukaryota</taxon>
        <taxon>Viridiplantae</taxon>
        <taxon>Streptophyta</taxon>
        <taxon>Embryophyta</taxon>
        <taxon>Bryophyta</taxon>
        <taxon>Bryophytina</taxon>
        <taxon>Bryopsida</taxon>
        <taxon>Funariidae</taxon>
        <taxon>Funariales</taxon>
        <taxon>Funariaceae</taxon>
        <taxon>Physcomitrium</taxon>
    </lineage>
</organism>
<comment type="cofactor">
    <cofactor evidence="2">
        <name>Mg(2+)</name>
        <dbReference type="ChEBI" id="CHEBI:18420"/>
    </cofactor>
</comment>
<evidence type="ECO:0000256" key="11">
    <source>
        <dbReference type="ARBA" id="ARBA00048336"/>
    </source>
</evidence>
<dbReference type="Pfam" id="PF00481">
    <property type="entry name" value="PP2C"/>
    <property type="match status" value="1"/>
</dbReference>
<feature type="domain" description="PPM-type phosphatase" evidence="12">
    <location>
        <begin position="44"/>
        <end position="291"/>
    </location>
</feature>
<dbReference type="Gene3D" id="3.60.40.10">
    <property type="entry name" value="PPM-type phosphatase domain"/>
    <property type="match status" value="1"/>
</dbReference>
<accession>A0A7I4DA14</accession>
<dbReference type="Gramene" id="Pp3c3_22160V3.2">
    <property type="protein sequence ID" value="Pp3c3_22160V3.2"/>
    <property type="gene ID" value="Pp3c3_22160"/>
</dbReference>
<evidence type="ECO:0000256" key="2">
    <source>
        <dbReference type="ARBA" id="ARBA00001946"/>
    </source>
</evidence>
<evidence type="ECO:0000256" key="4">
    <source>
        <dbReference type="ARBA" id="ARBA00013081"/>
    </source>
</evidence>
<evidence type="ECO:0000256" key="10">
    <source>
        <dbReference type="ARBA" id="ARBA00047761"/>
    </source>
</evidence>
<dbReference type="OMA" id="NILEGSH"/>
<evidence type="ECO:0000256" key="3">
    <source>
        <dbReference type="ARBA" id="ARBA00006702"/>
    </source>
</evidence>
<dbReference type="PANTHER" id="PTHR47992">
    <property type="entry name" value="PROTEIN PHOSPHATASE"/>
    <property type="match status" value="1"/>
</dbReference>
<proteinExistence type="inferred from homology"/>
<reference evidence="13 14" key="2">
    <citation type="journal article" date="2018" name="Plant J.">
        <title>The Physcomitrella patens chromosome-scale assembly reveals moss genome structure and evolution.</title>
        <authorList>
            <person name="Lang D."/>
            <person name="Ullrich K.K."/>
            <person name="Murat F."/>
            <person name="Fuchs J."/>
            <person name="Jenkins J."/>
            <person name="Haas F.B."/>
            <person name="Piednoel M."/>
            <person name="Gundlach H."/>
            <person name="Van Bel M."/>
            <person name="Meyberg R."/>
            <person name="Vives C."/>
            <person name="Morata J."/>
            <person name="Symeonidi A."/>
            <person name="Hiss M."/>
            <person name="Muchero W."/>
            <person name="Kamisugi Y."/>
            <person name="Saleh O."/>
            <person name="Blanc G."/>
            <person name="Decker E.L."/>
            <person name="van Gessel N."/>
            <person name="Grimwood J."/>
            <person name="Hayes R.D."/>
            <person name="Graham S.W."/>
            <person name="Gunter L.E."/>
            <person name="McDaniel S.F."/>
            <person name="Hoernstein S.N.W."/>
            <person name="Larsson A."/>
            <person name="Li F.W."/>
            <person name="Perroud P.F."/>
            <person name="Phillips J."/>
            <person name="Ranjan P."/>
            <person name="Rokshar D.S."/>
            <person name="Rothfels C.J."/>
            <person name="Schneider L."/>
            <person name="Shu S."/>
            <person name="Stevenson D.W."/>
            <person name="Thummler F."/>
            <person name="Tillich M."/>
            <person name="Villarreal Aguilar J.C."/>
            <person name="Widiez T."/>
            <person name="Wong G.K."/>
            <person name="Wymore A."/>
            <person name="Zhang Y."/>
            <person name="Zimmer A.D."/>
            <person name="Quatrano R.S."/>
            <person name="Mayer K.F.X."/>
            <person name="Goodstein D."/>
            <person name="Casacuberta J.M."/>
            <person name="Vandepoele K."/>
            <person name="Reski R."/>
            <person name="Cuming A.C."/>
            <person name="Tuskan G.A."/>
            <person name="Maumus F."/>
            <person name="Salse J."/>
            <person name="Schmutz J."/>
            <person name="Rensing S.A."/>
        </authorList>
    </citation>
    <scope>NUCLEOTIDE SEQUENCE [LARGE SCALE GENOMIC DNA]</scope>
    <source>
        <strain evidence="13 14">cv. Gransden 2004</strain>
    </source>
</reference>
<comment type="similarity">
    <text evidence="3">Belongs to the PP2C family.</text>
</comment>
<evidence type="ECO:0000256" key="5">
    <source>
        <dbReference type="ARBA" id="ARBA00022723"/>
    </source>
</evidence>
<dbReference type="GO" id="GO:0007165">
    <property type="term" value="P:signal transduction"/>
    <property type="evidence" value="ECO:0000318"/>
    <property type="project" value="GO_Central"/>
</dbReference>
<evidence type="ECO:0000313" key="14">
    <source>
        <dbReference type="Proteomes" id="UP000006727"/>
    </source>
</evidence>
<dbReference type="FunFam" id="3.60.40.10:FF:000010">
    <property type="entry name" value="Probable protein phosphatase 2C 39"/>
    <property type="match status" value="1"/>
</dbReference>
<sequence>MGGKVYSRNLERESDLGDGWKFGVRHENMNSGGGESVQMQPQAIFGFSLLQGLRGNPMEDFHVAEFRNIDGEEIGLFGIIDSHGGPCVGKYVQQHLFDNILNEGGVRLDPAGATRDGYLLTDRNILEGSHAGGCSAVTAMLVDHGSRLIVANVGDARAVLAKNGIAVQLSVDHDPGSPTERASVERRGGMVTQIPGDHWRVDGLVSVARAFGDKSLKEHMTARPDLADLVVDLSCEFLILGSNGLWTVFTNQEVVDIVHKTKDPMNAAQELVCEARNRYSEDDISCAVIQFKEL</sequence>
<dbReference type="Gramene" id="Pp3c3_22160V3.3">
    <property type="protein sequence ID" value="Pp3c3_22160V3.3"/>
    <property type="gene ID" value="Pp3c3_22160"/>
</dbReference>
<comment type="catalytic activity">
    <reaction evidence="11">
        <text>O-phospho-L-threonyl-[protein] + H2O = L-threonyl-[protein] + phosphate</text>
        <dbReference type="Rhea" id="RHEA:47004"/>
        <dbReference type="Rhea" id="RHEA-COMP:11060"/>
        <dbReference type="Rhea" id="RHEA-COMP:11605"/>
        <dbReference type="ChEBI" id="CHEBI:15377"/>
        <dbReference type="ChEBI" id="CHEBI:30013"/>
        <dbReference type="ChEBI" id="CHEBI:43474"/>
        <dbReference type="ChEBI" id="CHEBI:61977"/>
        <dbReference type="EC" id="3.1.3.16"/>
    </reaction>
</comment>
<dbReference type="GeneID" id="112280523"/>
<evidence type="ECO:0000256" key="6">
    <source>
        <dbReference type="ARBA" id="ARBA00022801"/>
    </source>
</evidence>
<reference evidence="13" key="3">
    <citation type="submission" date="2020-12" db="UniProtKB">
        <authorList>
            <consortium name="EnsemblPlants"/>
        </authorList>
    </citation>
    <scope>IDENTIFICATION</scope>
</reference>
<evidence type="ECO:0000256" key="1">
    <source>
        <dbReference type="ARBA" id="ARBA00001936"/>
    </source>
</evidence>
<dbReference type="EMBL" id="ABEU02000003">
    <property type="status" value="NOT_ANNOTATED_CDS"/>
    <property type="molecule type" value="Genomic_DNA"/>
</dbReference>
<reference evidence="13 14" key="1">
    <citation type="journal article" date="2008" name="Science">
        <title>The Physcomitrella genome reveals evolutionary insights into the conquest of land by plants.</title>
        <authorList>
            <person name="Rensing S."/>
            <person name="Lang D."/>
            <person name="Zimmer A."/>
            <person name="Terry A."/>
            <person name="Salamov A."/>
            <person name="Shapiro H."/>
            <person name="Nishiyama T."/>
            <person name="Perroud P.-F."/>
            <person name="Lindquist E."/>
            <person name="Kamisugi Y."/>
            <person name="Tanahashi T."/>
            <person name="Sakakibara K."/>
            <person name="Fujita T."/>
            <person name="Oishi K."/>
            <person name="Shin-I T."/>
            <person name="Kuroki Y."/>
            <person name="Toyoda A."/>
            <person name="Suzuki Y."/>
            <person name="Hashimoto A."/>
            <person name="Yamaguchi K."/>
            <person name="Sugano A."/>
            <person name="Kohara Y."/>
            <person name="Fujiyama A."/>
            <person name="Anterola A."/>
            <person name="Aoki S."/>
            <person name="Ashton N."/>
            <person name="Barbazuk W.B."/>
            <person name="Barker E."/>
            <person name="Bennetzen J."/>
            <person name="Bezanilla M."/>
            <person name="Blankenship R."/>
            <person name="Cho S.H."/>
            <person name="Dutcher S."/>
            <person name="Estelle M."/>
            <person name="Fawcett J.A."/>
            <person name="Gundlach H."/>
            <person name="Hanada K."/>
            <person name="Heyl A."/>
            <person name="Hicks K.A."/>
            <person name="Hugh J."/>
            <person name="Lohr M."/>
            <person name="Mayer K."/>
            <person name="Melkozernov A."/>
            <person name="Murata T."/>
            <person name="Nelson D."/>
            <person name="Pils B."/>
            <person name="Prigge M."/>
            <person name="Reiss B."/>
            <person name="Renner T."/>
            <person name="Rombauts S."/>
            <person name="Rushton P."/>
            <person name="Sanderfoot A."/>
            <person name="Schween G."/>
            <person name="Shiu S.-H."/>
            <person name="Stueber K."/>
            <person name="Theodoulou F.L."/>
            <person name="Tu H."/>
            <person name="Van de Peer Y."/>
            <person name="Verrier P.J."/>
            <person name="Waters E."/>
            <person name="Wood A."/>
            <person name="Yang L."/>
            <person name="Cove D."/>
            <person name="Cuming A."/>
            <person name="Hasebe M."/>
            <person name="Lucas S."/>
            <person name="Mishler D.B."/>
            <person name="Reski R."/>
            <person name="Grigoriev I."/>
            <person name="Quatrano R.S."/>
            <person name="Boore J.L."/>
        </authorList>
    </citation>
    <scope>NUCLEOTIDE SEQUENCE [LARGE SCALE GENOMIC DNA]</scope>
    <source>
        <strain evidence="13 14">cv. Gransden 2004</strain>
    </source>
</reference>
<dbReference type="EnsemblPlants" id="Pp3c3_22160V3.3">
    <property type="protein sequence ID" value="Pp3c3_22160V3.3"/>
    <property type="gene ID" value="Pp3c3_22160"/>
</dbReference>
<dbReference type="AlphaFoldDB" id="A0A7I4DA14"/>
<evidence type="ECO:0000256" key="8">
    <source>
        <dbReference type="ARBA" id="ARBA00022912"/>
    </source>
</evidence>
<dbReference type="Proteomes" id="UP000006727">
    <property type="component" value="Chromosome 3"/>
</dbReference>
<comment type="cofactor">
    <cofactor evidence="1">
        <name>Mn(2+)</name>
        <dbReference type="ChEBI" id="CHEBI:29035"/>
    </cofactor>
</comment>
<evidence type="ECO:0000313" key="13">
    <source>
        <dbReference type="EnsemblPlants" id="Pp3c3_22160V3.3"/>
    </source>
</evidence>
<dbReference type="CDD" id="cd00143">
    <property type="entry name" value="PP2Cc"/>
    <property type="match status" value="1"/>
</dbReference>
<dbReference type="PROSITE" id="PS51746">
    <property type="entry name" value="PPM_2"/>
    <property type="match status" value="1"/>
</dbReference>
<name>A0A7I4DA14_PHYPA</name>
<keyword evidence="8" id="KW-0904">Protein phosphatase</keyword>
<keyword evidence="14" id="KW-1185">Reference proteome</keyword>
<dbReference type="RefSeq" id="XP_024371875.1">
    <property type="nucleotide sequence ID" value="XM_024516107.2"/>
</dbReference>
<dbReference type="KEGG" id="ppp:112280523"/>
<dbReference type="SMART" id="SM00332">
    <property type="entry name" value="PP2Cc"/>
    <property type="match status" value="1"/>
</dbReference>
<evidence type="ECO:0000256" key="7">
    <source>
        <dbReference type="ARBA" id="ARBA00022842"/>
    </source>
</evidence>
<keyword evidence="6" id="KW-0378">Hydrolase</keyword>
<evidence type="ECO:0000256" key="9">
    <source>
        <dbReference type="ARBA" id="ARBA00023211"/>
    </source>
</evidence>
<dbReference type="InterPro" id="IPR015655">
    <property type="entry name" value="PP2C"/>
</dbReference>